<name>A3MWY3_PYRCJ</name>
<dbReference type="InterPro" id="IPR009000">
    <property type="entry name" value="Transl_B-barrel_sf"/>
</dbReference>
<keyword evidence="2" id="KW-1185">Reference proteome</keyword>
<dbReference type="STRING" id="410359.Pcal_1733"/>
<protein>
    <submittedName>
        <fullName evidence="1">snoRNP protein GAR1</fullName>
    </submittedName>
</protein>
<sequence>MKRIGVALHYSRMGNLVVRLSEVPPLYVNVYTFTMKKVGVLYDVIGNVKSPYGLVKPLAKDESIIGQSLYVRLQDLEKRRGR</sequence>
<dbReference type="OrthoDB" id="60264at2157"/>
<accession>A3MWY3</accession>
<dbReference type="eggNOG" id="arCOG02466">
    <property type="taxonomic scope" value="Archaea"/>
</dbReference>
<organism evidence="1 2">
    <name type="scientific">Pyrobaculum calidifontis (strain DSM 21063 / JCM 11548 / VA1)</name>
    <dbReference type="NCBI Taxonomy" id="410359"/>
    <lineage>
        <taxon>Archaea</taxon>
        <taxon>Thermoproteota</taxon>
        <taxon>Thermoprotei</taxon>
        <taxon>Thermoproteales</taxon>
        <taxon>Thermoproteaceae</taxon>
        <taxon>Pyrobaculum</taxon>
    </lineage>
</organism>
<dbReference type="Proteomes" id="UP000001431">
    <property type="component" value="Chromosome"/>
</dbReference>
<proteinExistence type="predicted"/>
<evidence type="ECO:0000313" key="1">
    <source>
        <dbReference type="EMBL" id="ABO09150.1"/>
    </source>
</evidence>
<dbReference type="AlphaFoldDB" id="A3MWY3"/>
<dbReference type="HOGENOM" id="CLU_165884_2_1_2"/>
<dbReference type="GeneID" id="4909619"/>
<dbReference type="InterPro" id="IPR038664">
    <property type="entry name" value="Gar1/Naf1_Cbf5-bd_sf"/>
</dbReference>
<gene>
    <name evidence="1" type="ordered locus">Pcal_1733</name>
</gene>
<dbReference type="SUPFAM" id="SSF50447">
    <property type="entry name" value="Translation proteins"/>
    <property type="match status" value="1"/>
</dbReference>
<reference evidence="1" key="1">
    <citation type="submission" date="2007-02" db="EMBL/GenBank/DDBJ databases">
        <title>Complete sequence of Pyrobaculum calidifontis JCM 11548.</title>
        <authorList>
            <consortium name="US DOE Joint Genome Institute"/>
            <person name="Copeland A."/>
            <person name="Lucas S."/>
            <person name="Lapidus A."/>
            <person name="Barry K."/>
            <person name="Glavina del Rio T."/>
            <person name="Dalin E."/>
            <person name="Tice H."/>
            <person name="Pitluck S."/>
            <person name="Chain P."/>
            <person name="Malfatti S."/>
            <person name="Shin M."/>
            <person name="Vergez L."/>
            <person name="Schmutz J."/>
            <person name="Larimer F."/>
            <person name="Land M."/>
            <person name="Hauser L."/>
            <person name="Kyrpides N."/>
            <person name="Mikhailova N."/>
            <person name="Cozen A.E."/>
            <person name="Fitz-Gibbon S.T."/>
            <person name="House C.H."/>
            <person name="Saltikov C."/>
            <person name="Lowe T.M."/>
            <person name="Richardson P."/>
        </authorList>
    </citation>
    <scope>NUCLEOTIDE SEQUENCE [LARGE SCALE GENOMIC DNA]</scope>
    <source>
        <strain evidence="1">JCM 11548</strain>
    </source>
</reference>
<evidence type="ECO:0000313" key="2">
    <source>
        <dbReference type="Proteomes" id="UP000001431"/>
    </source>
</evidence>
<dbReference type="EMBL" id="CP000561">
    <property type="protein sequence ID" value="ABO09150.1"/>
    <property type="molecule type" value="Genomic_DNA"/>
</dbReference>
<dbReference type="RefSeq" id="WP_011850409.1">
    <property type="nucleotide sequence ID" value="NC_009073.1"/>
</dbReference>
<dbReference type="KEGG" id="pcl:Pcal_1733"/>
<dbReference type="Gene3D" id="2.40.10.230">
    <property type="entry name" value="Probable tRNA pseudouridine synthase domain"/>
    <property type="match status" value="1"/>
</dbReference>